<evidence type="ECO:0000313" key="14">
    <source>
        <dbReference type="EMBL" id="TFZ82771.1"/>
    </source>
</evidence>
<evidence type="ECO:0000313" key="15">
    <source>
        <dbReference type="Proteomes" id="UP000297890"/>
    </source>
</evidence>
<evidence type="ECO:0000256" key="2">
    <source>
        <dbReference type="ARBA" id="ARBA00002764"/>
    </source>
</evidence>
<proteinExistence type="inferred from homology"/>
<dbReference type="InterPro" id="IPR001296">
    <property type="entry name" value="Glyco_trans_1"/>
</dbReference>
<dbReference type="GO" id="GO:0005978">
    <property type="term" value="P:glycogen biosynthetic process"/>
    <property type="evidence" value="ECO:0007669"/>
    <property type="project" value="UniProtKB-UniRule"/>
</dbReference>
<dbReference type="EC" id="2.4.1.21" evidence="5 11"/>
<dbReference type="GO" id="GO:0009011">
    <property type="term" value="F:alpha-1,4-glucan glucosyltransferase (ADP-glucose donor) activity"/>
    <property type="evidence" value="ECO:0007669"/>
    <property type="project" value="UniProtKB-UniRule"/>
</dbReference>
<feature type="domain" description="Starch synthase catalytic" evidence="13">
    <location>
        <begin position="2"/>
        <end position="239"/>
    </location>
</feature>
<dbReference type="Pfam" id="PF00534">
    <property type="entry name" value="Glycos_transf_1"/>
    <property type="match status" value="1"/>
</dbReference>
<comment type="caution">
    <text evidence="14">The sequence shown here is derived from an EMBL/GenBank/DDBJ whole genome shotgun (WGS) entry which is preliminary data.</text>
</comment>
<evidence type="ECO:0000256" key="10">
    <source>
        <dbReference type="ARBA" id="ARBA00031722"/>
    </source>
</evidence>
<dbReference type="NCBIfam" id="TIGR02095">
    <property type="entry name" value="glgA"/>
    <property type="match status" value="1"/>
</dbReference>
<gene>
    <name evidence="11 14" type="primary">glgA</name>
    <name evidence="14" type="ORF">E4680_07225</name>
</gene>
<dbReference type="Gene3D" id="3.40.50.2000">
    <property type="entry name" value="Glycogen Phosphorylase B"/>
    <property type="match status" value="2"/>
</dbReference>
<dbReference type="Pfam" id="PF08323">
    <property type="entry name" value="Glyco_transf_5"/>
    <property type="match status" value="1"/>
</dbReference>
<evidence type="ECO:0000256" key="11">
    <source>
        <dbReference type="HAMAP-Rule" id="MF_00484"/>
    </source>
</evidence>
<dbReference type="PANTHER" id="PTHR45825">
    <property type="entry name" value="GRANULE-BOUND STARCH SYNTHASE 1, CHLOROPLASTIC/AMYLOPLASTIC"/>
    <property type="match status" value="1"/>
</dbReference>
<dbReference type="NCBIfam" id="NF001899">
    <property type="entry name" value="PRK00654.1-2"/>
    <property type="match status" value="1"/>
</dbReference>
<dbReference type="SUPFAM" id="SSF53756">
    <property type="entry name" value="UDP-Glycosyltransferase/glycogen phosphorylase"/>
    <property type="match status" value="1"/>
</dbReference>
<name>A0A4Z0F9L2_9GAMM</name>
<dbReference type="Proteomes" id="UP000297890">
    <property type="component" value="Unassembled WGS sequence"/>
</dbReference>
<dbReference type="HAMAP" id="MF_00484">
    <property type="entry name" value="Glycogen_synth"/>
    <property type="match status" value="1"/>
</dbReference>
<evidence type="ECO:0000256" key="8">
    <source>
        <dbReference type="ARBA" id="ARBA00022679"/>
    </source>
</evidence>
<protein>
    <recommendedName>
        <fullName evidence="6 11">Glycogen synthase</fullName>
        <ecNumber evidence="5 11">2.4.1.21</ecNumber>
    </recommendedName>
    <alternativeName>
        <fullName evidence="10 11">Starch [bacterial glycogen] synthase</fullName>
    </alternativeName>
</protein>
<dbReference type="EMBL" id="SRIO01000007">
    <property type="protein sequence ID" value="TFZ82771.1"/>
    <property type="molecule type" value="Genomic_DNA"/>
</dbReference>
<dbReference type="InterPro" id="IPR013534">
    <property type="entry name" value="Starch_synth_cat_dom"/>
</dbReference>
<comment type="catalytic activity">
    <reaction evidence="1 11">
        <text>[(1-&gt;4)-alpha-D-glucosyl](n) + ADP-alpha-D-glucose = [(1-&gt;4)-alpha-D-glucosyl](n+1) + ADP + H(+)</text>
        <dbReference type="Rhea" id="RHEA:18189"/>
        <dbReference type="Rhea" id="RHEA-COMP:9584"/>
        <dbReference type="Rhea" id="RHEA-COMP:9587"/>
        <dbReference type="ChEBI" id="CHEBI:15378"/>
        <dbReference type="ChEBI" id="CHEBI:15444"/>
        <dbReference type="ChEBI" id="CHEBI:57498"/>
        <dbReference type="ChEBI" id="CHEBI:456216"/>
        <dbReference type="EC" id="2.4.1.21"/>
    </reaction>
</comment>
<evidence type="ECO:0000256" key="4">
    <source>
        <dbReference type="ARBA" id="ARBA00010281"/>
    </source>
</evidence>
<comment type="function">
    <text evidence="2 11">Synthesizes alpha-1,4-glucan chains using ADP-glucose.</text>
</comment>
<feature type="binding site" evidence="11">
    <location>
        <position position="15"/>
    </location>
    <ligand>
        <name>ADP-alpha-D-glucose</name>
        <dbReference type="ChEBI" id="CHEBI:57498"/>
    </ligand>
</feature>
<dbReference type="RefSeq" id="WP_135281758.1">
    <property type="nucleotide sequence ID" value="NZ_SRIO01000007.1"/>
</dbReference>
<keyword evidence="8 11" id="KW-0808">Transferase</keyword>
<evidence type="ECO:0000259" key="12">
    <source>
        <dbReference type="Pfam" id="PF00534"/>
    </source>
</evidence>
<reference evidence="14 15" key="1">
    <citation type="journal article" date="2019" name="ISME J.">
        <title>Candidatus Macondimonas diazotrophica, a novel gammaproteobacterial genus dominating crude-oil-contaminated coastal sediments.</title>
        <authorList>
            <person name="Karthikeyan S."/>
            <person name="Konstantinidis K."/>
        </authorList>
    </citation>
    <scope>NUCLEOTIDE SEQUENCE [LARGE SCALE GENOMIC DNA]</scope>
    <source>
        <strain evidence="14 15">KTK01</strain>
    </source>
</reference>
<dbReference type="GO" id="GO:0004373">
    <property type="term" value="F:alpha-1,4-glucan glucosyltransferase (UDP-glucose donor) activity"/>
    <property type="evidence" value="ECO:0007669"/>
    <property type="project" value="InterPro"/>
</dbReference>
<evidence type="ECO:0000256" key="6">
    <source>
        <dbReference type="ARBA" id="ARBA00019935"/>
    </source>
</evidence>
<keyword evidence="9 11" id="KW-0320">Glycogen biosynthesis</keyword>
<keyword evidence="15" id="KW-1185">Reference proteome</keyword>
<comment type="similarity">
    <text evidence="4 11">Belongs to the glycosyltransferase 1 family. Bacterial/plant glycogen synthase subfamily.</text>
</comment>
<feature type="domain" description="Glycosyl transferase family 1" evidence="12">
    <location>
        <begin position="296"/>
        <end position="452"/>
    </location>
</feature>
<organism evidence="14 15">
    <name type="scientific">Candidatus Macondimonas diazotrophica</name>
    <dbReference type="NCBI Taxonomy" id="2305248"/>
    <lineage>
        <taxon>Bacteria</taxon>
        <taxon>Pseudomonadati</taxon>
        <taxon>Pseudomonadota</taxon>
        <taxon>Gammaproteobacteria</taxon>
        <taxon>Chromatiales</taxon>
        <taxon>Ectothiorhodospiraceae</taxon>
        <taxon>Candidatus Macondimonas</taxon>
    </lineage>
</organism>
<dbReference type="PANTHER" id="PTHR45825:SF11">
    <property type="entry name" value="ALPHA AMYLASE DOMAIN-CONTAINING PROTEIN"/>
    <property type="match status" value="1"/>
</dbReference>
<evidence type="ECO:0000256" key="7">
    <source>
        <dbReference type="ARBA" id="ARBA00022676"/>
    </source>
</evidence>
<sequence>MKVLFVASEMAPLIKTGGLADVAGGLPAALAALGVDVRVLIPAYHDLASPRKSWKPESRFSPPPGMADCQLHILPAKVLGVPVWLLDSPGFSDRPGNPYLDEGGRDWPDNAQRFNRLCRVAARLAAGRAGLSWKPDLVHANDWQTGLIPVWMLLERVAQPVLFTIHNLQYRGDFPPGILNELGLPFWLHHADALEFYGQTSLIKGGLVFADALSTVSPTYAEEIQTPALGEGLDGLLRHRRAVLHGVLNGIDTALWDPVGDPHLPAHYDADDLTGKAAIKRALQAEMGLTVQADIPLLGFIARLVPQKGIDLILDILPELVRLPVQLAFLGSGMPELEARLQQACAQLPGYVACRIGFDERLAHRIEAGCDLFLMPSRFEPCGLNQLYSLRYGTPPIVHRCGGLADSVIDTTPATLAAGTATGFQFAPATASSLLDTVRRALNYYKQKDQWHKLVHAAMAQDFSWTNSARLYHTIYQQLLRRGSSN</sequence>
<dbReference type="UniPathway" id="UPA00164"/>
<dbReference type="AlphaFoldDB" id="A0A4Z0F9L2"/>
<keyword evidence="7 11" id="KW-0328">Glycosyltransferase</keyword>
<evidence type="ECO:0000256" key="3">
    <source>
        <dbReference type="ARBA" id="ARBA00004964"/>
    </source>
</evidence>
<evidence type="ECO:0000256" key="1">
    <source>
        <dbReference type="ARBA" id="ARBA00001478"/>
    </source>
</evidence>
<dbReference type="CDD" id="cd03791">
    <property type="entry name" value="GT5_Glycogen_synthase_DULL1-like"/>
    <property type="match status" value="1"/>
</dbReference>
<evidence type="ECO:0000259" key="13">
    <source>
        <dbReference type="Pfam" id="PF08323"/>
    </source>
</evidence>
<comment type="pathway">
    <text evidence="3 11">Glycan biosynthesis; glycogen biosynthesis.</text>
</comment>
<evidence type="ECO:0000256" key="9">
    <source>
        <dbReference type="ARBA" id="ARBA00023056"/>
    </source>
</evidence>
<evidence type="ECO:0000256" key="5">
    <source>
        <dbReference type="ARBA" id="ARBA00012588"/>
    </source>
</evidence>
<dbReference type="OrthoDB" id="9808590at2"/>
<accession>A0A4Z0F9L2</accession>
<dbReference type="InterPro" id="IPR011835">
    <property type="entry name" value="GS/SS"/>
</dbReference>